<organism evidence="3 4">
    <name type="scientific">Paraburkholderia domus</name>
    <dbReference type="NCBI Taxonomy" id="2793075"/>
    <lineage>
        <taxon>Bacteria</taxon>
        <taxon>Pseudomonadati</taxon>
        <taxon>Pseudomonadota</taxon>
        <taxon>Betaproteobacteria</taxon>
        <taxon>Burkholderiales</taxon>
        <taxon>Burkholderiaceae</taxon>
        <taxon>Paraburkholderia</taxon>
    </lineage>
</organism>
<dbReference type="GO" id="GO:0016020">
    <property type="term" value="C:membrane"/>
    <property type="evidence" value="ECO:0007669"/>
    <property type="project" value="TreeGrafter"/>
</dbReference>
<name>A0A9N8QUH0_9BURK</name>
<sequence length="365" mass="40292">MTIKIQNRGNEPQTIISIQCLRAIAALLVLIWHVRTKSAQVGENLLSWYDFGFVGVDVFFVISGFIMCFIYVRSRTGIKSLPTFWVRRIFRILPLYWFLTCVSLCIFLLAPSSVNSSGGTTSIWKSFLLIPGKDKFLIENGWTLSYEMYFYALFSLAFLSPKKLRGAISMVVLIASIVSLHFLRLPGHEFFSNQIILEFAGGIMIYLGCSRLSDRPCGAWGAVCAIIGMTALLLQHKTSSALPGMQVLTTGLPAMLFVFGIALNENALRRYPLTLVKKLGDSSYSMYLSHPFALAAAGVMFGKLGLSSHGPIVEAIYWLVVISVTLIVGIGVYQFIETPLVALSRSFSALKIRRQPSGDSAAPTV</sequence>
<evidence type="ECO:0000313" key="3">
    <source>
        <dbReference type="EMBL" id="CAE6866702.1"/>
    </source>
</evidence>
<proteinExistence type="predicted"/>
<feature type="transmembrane region" description="Helical" evidence="1">
    <location>
        <begin position="12"/>
        <end position="32"/>
    </location>
</feature>
<dbReference type="GO" id="GO:0016747">
    <property type="term" value="F:acyltransferase activity, transferring groups other than amino-acyl groups"/>
    <property type="evidence" value="ECO:0007669"/>
    <property type="project" value="InterPro"/>
</dbReference>
<reference evidence="3" key="1">
    <citation type="submission" date="2021-02" db="EMBL/GenBank/DDBJ databases">
        <authorList>
            <person name="Vanwijnsberghe S."/>
        </authorList>
    </citation>
    <scope>NUCLEOTIDE SEQUENCE</scope>
    <source>
        <strain evidence="3">R-70211</strain>
    </source>
</reference>
<feature type="domain" description="Acyltransferase 3" evidence="2">
    <location>
        <begin position="16"/>
        <end position="332"/>
    </location>
</feature>
<dbReference type="AlphaFoldDB" id="A0A9N8QUH0"/>
<evidence type="ECO:0000259" key="2">
    <source>
        <dbReference type="Pfam" id="PF01757"/>
    </source>
</evidence>
<gene>
    <name evidence="3" type="ORF">R70211_00856</name>
</gene>
<dbReference type="InterPro" id="IPR050879">
    <property type="entry name" value="Acyltransferase_3"/>
</dbReference>
<feature type="transmembrane region" description="Helical" evidence="1">
    <location>
        <begin position="93"/>
        <end position="110"/>
    </location>
</feature>
<protein>
    <recommendedName>
        <fullName evidence="2">Acyltransferase 3 domain-containing protein</fullName>
    </recommendedName>
</protein>
<dbReference type="Proteomes" id="UP000675121">
    <property type="component" value="Unassembled WGS sequence"/>
</dbReference>
<dbReference type="Pfam" id="PF01757">
    <property type="entry name" value="Acyl_transf_3"/>
    <property type="match status" value="1"/>
</dbReference>
<dbReference type="PANTHER" id="PTHR23028:SF131">
    <property type="entry name" value="BLR2367 PROTEIN"/>
    <property type="match status" value="1"/>
</dbReference>
<dbReference type="PANTHER" id="PTHR23028">
    <property type="entry name" value="ACETYLTRANSFERASE"/>
    <property type="match status" value="1"/>
</dbReference>
<evidence type="ECO:0000256" key="1">
    <source>
        <dbReference type="SAM" id="Phobius"/>
    </source>
</evidence>
<feature type="transmembrane region" description="Helical" evidence="1">
    <location>
        <begin position="141"/>
        <end position="159"/>
    </location>
</feature>
<dbReference type="RefSeq" id="WP_201073979.1">
    <property type="nucleotide sequence ID" value="NZ_CAJNAS010000002.1"/>
</dbReference>
<feature type="transmembrane region" description="Helical" evidence="1">
    <location>
        <begin position="216"/>
        <end position="235"/>
    </location>
</feature>
<keyword evidence="1" id="KW-1133">Transmembrane helix</keyword>
<keyword evidence="1" id="KW-0472">Membrane</keyword>
<feature type="transmembrane region" description="Helical" evidence="1">
    <location>
        <begin position="52"/>
        <end position="72"/>
    </location>
</feature>
<feature type="transmembrane region" description="Helical" evidence="1">
    <location>
        <begin position="166"/>
        <end position="184"/>
    </location>
</feature>
<dbReference type="GO" id="GO:0000271">
    <property type="term" value="P:polysaccharide biosynthetic process"/>
    <property type="evidence" value="ECO:0007669"/>
    <property type="project" value="TreeGrafter"/>
</dbReference>
<feature type="transmembrane region" description="Helical" evidence="1">
    <location>
        <begin position="284"/>
        <end position="304"/>
    </location>
</feature>
<keyword evidence="1" id="KW-0812">Transmembrane</keyword>
<feature type="transmembrane region" description="Helical" evidence="1">
    <location>
        <begin position="241"/>
        <end position="263"/>
    </location>
</feature>
<feature type="transmembrane region" description="Helical" evidence="1">
    <location>
        <begin position="316"/>
        <end position="336"/>
    </location>
</feature>
<dbReference type="EMBL" id="CAJNAS010000002">
    <property type="protein sequence ID" value="CAE6866702.1"/>
    <property type="molecule type" value="Genomic_DNA"/>
</dbReference>
<accession>A0A9N8QUH0</accession>
<keyword evidence="4" id="KW-1185">Reference proteome</keyword>
<evidence type="ECO:0000313" key="4">
    <source>
        <dbReference type="Proteomes" id="UP000675121"/>
    </source>
</evidence>
<comment type="caution">
    <text evidence="3">The sequence shown here is derived from an EMBL/GenBank/DDBJ whole genome shotgun (WGS) entry which is preliminary data.</text>
</comment>
<feature type="transmembrane region" description="Helical" evidence="1">
    <location>
        <begin position="190"/>
        <end position="209"/>
    </location>
</feature>
<dbReference type="InterPro" id="IPR002656">
    <property type="entry name" value="Acyl_transf_3_dom"/>
</dbReference>